<feature type="transmembrane region" description="Helical" evidence="1">
    <location>
        <begin position="50"/>
        <end position="75"/>
    </location>
</feature>
<reference evidence="2" key="1">
    <citation type="submission" date="2018-05" db="EMBL/GenBank/DDBJ databases">
        <authorList>
            <person name="Lanie J.A."/>
            <person name="Ng W.-L."/>
            <person name="Kazmierczak K.M."/>
            <person name="Andrzejewski T.M."/>
            <person name="Davidsen T.M."/>
            <person name="Wayne K.J."/>
            <person name="Tettelin H."/>
            <person name="Glass J.I."/>
            <person name="Rusch D."/>
            <person name="Podicherti R."/>
            <person name="Tsui H.-C.T."/>
            <person name="Winkler M.E."/>
        </authorList>
    </citation>
    <scope>NUCLEOTIDE SEQUENCE</scope>
</reference>
<dbReference type="EMBL" id="UINC01001218">
    <property type="protein sequence ID" value="SUZ74652.1"/>
    <property type="molecule type" value="Genomic_DNA"/>
</dbReference>
<name>A0A381Q5R8_9ZZZZ</name>
<accession>A0A381Q5R8</accession>
<keyword evidence="1" id="KW-0812">Transmembrane</keyword>
<protein>
    <submittedName>
        <fullName evidence="2">Uncharacterized protein</fullName>
    </submittedName>
</protein>
<proteinExistence type="predicted"/>
<evidence type="ECO:0000256" key="1">
    <source>
        <dbReference type="SAM" id="Phobius"/>
    </source>
</evidence>
<evidence type="ECO:0000313" key="2">
    <source>
        <dbReference type="EMBL" id="SUZ74652.1"/>
    </source>
</evidence>
<organism evidence="2">
    <name type="scientific">marine metagenome</name>
    <dbReference type="NCBI Taxonomy" id="408172"/>
    <lineage>
        <taxon>unclassified sequences</taxon>
        <taxon>metagenomes</taxon>
        <taxon>ecological metagenomes</taxon>
    </lineage>
</organism>
<dbReference type="AlphaFoldDB" id="A0A381Q5R8"/>
<gene>
    <name evidence="2" type="ORF">METZ01_LOCUS27506</name>
</gene>
<feature type="transmembrane region" description="Helical" evidence="1">
    <location>
        <begin position="87"/>
        <end position="107"/>
    </location>
</feature>
<keyword evidence="1" id="KW-1133">Transmembrane helix</keyword>
<keyword evidence="1" id="KW-0472">Membrane</keyword>
<sequence length="212" mass="23751">MNQENWVKKDYQAGLSFIADHEEEAASNTILATENDVTILLPSGLPLYGAGFYGIFMLAPIVLFMLIISYFIFIIFSTQSLEIQTQILIPAGGFFLLWALAKALKLLTSSRDLFPRKYFSTLGLHGIAAHYSNLHFPGHSRVAIEWDQIDSIRTYSSFFLPGLFVGILKTFIVEVASKNATILKIPFHSTDEQAPIISQRILELIKKFSSGK</sequence>